<gene>
    <name evidence="2" type="ORF">HDF12_000464</name>
</gene>
<organism evidence="2 3">
    <name type="scientific">Tunturiibacter lichenicola</name>
    <dbReference type="NCBI Taxonomy" id="2051959"/>
    <lineage>
        <taxon>Bacteria</taxon>
        <taxon>Pseudomonadati</taxon>
        <taxon>Acidobacteriota</taxon>
        <taxon>Terriglobia</taxon>
        <taxon>Terriglobales</taxon>
        <taxon>Acidobacteriaceae</taxon>
        <taxon>Tunturiibacter</taxon>
    </lineage>
</organism>
<name>A0A7Y9T384_9BACT</name>
<evidence type="ECO:0000256" key="1">
    <source>
        <dbReference type="SAM" id="MobiDB-lite"/>
    </source>
</evidence>
<protein>
    <recommendedName>
        <fullName evidence="4">HEPN domain-containing protein</fullName>
    </recommendedName>
</protein>
<evidence type="ECO:0008006" key="4">
    <source>
        <dbReference type="Google" id="ProtNLM"/>
    </source>
</evidence>
<evidence type="ECO:0000313" key="3">
    <source>
        <dbReference type="Proteomes" id="UP000534186"/>
    </source>
</evidence>
<sequence length="201" mass="21970">MLPDGIRSQLSKDAVDDFRQAGRCLAFNLGTAAAFHIARATEDVIRKYYTVVVGTVPPVKMRSWGVYHKNLSKCAKSNSKVLGWLDHIKDEYRNPVLHPDETVTPDGALVFINACSSLIITMVTEIARLQAIATAEAEEAQLKLAIPEENHDQAIAAITEGYNRGLLGGIRPSDEENPLGLEAGTPEKQKKSRAGCPISRF</sequence>
<feature type="region of interest" description="Disordered" evidence="1">
    <location>
        <begin position="173"/>
        <end position="201"/>
    </location>
</feature>
<comment type="caution">
    <text evidence="2">The sequence shown here is derived from an EMBL/GenBank/DDBJ whole genome shotgun (WGS) entry which is preliminary data.</text>
</comment>
<dbReference type="AlphaFoldDB" id="A0A7Y9T384"/>
<evidence type="ECO:0000313" key="2">
    <source>
        <dbReference type="EMBL" id="NYF50099.1"/>
    </source>
</evidence>
<dbReference type="Proteomes" id="UP000534186">
    <property type="component" value="Unassembled WGS sequence"/>
</dbReference>
<proteinExistence type="predicted"/>
<dbReference type="EMBL" id="JACCCV010000001">
    <property type="protein sequence ID" value="NYF50099.1"/>
    <property type="molecule type" value="Genomic_DNA"/>
</dbReference>
<reference evidence="2 3" key="1">
    <citation type="submission" date="2020-07" db="EMBL/GenBank/DDBJ databases">
        <title>Genomic Encyclopedia of Type Strains, Phase IV (KMG-V): Genome sequencing to study the core and pangenomes of soil and plant-associated prokaryotes.</title>
        <authorList>
            <person name="Whitman W."/>
        </authorList>
    </citation>
    <scope>NUCLEOTIDE SEQUENCE [LARGE SCALE GENOMIC DNA]</scope>
    <source>
        <strain evidence="2 3">M8UP30</strain>
    </source>
</reference>
<accession>A0A7Y9T384</accession>